<accession>A0AAN9EHV1</accession>
<organism evidence="1 2">
    <name type="scientific">Crotalaria pallida</name>
    <name type="common">Smooth rattlebox</name>
    <name type="synonym">Crotalaria striata</name>
    <dbReference type="NCBI Taxonomy" id="3830"/>
    <lineage>
        <taxon>Eukaryota</taxon>
        <taxon>Viridiplantae</taxon>
        <taxon>Streptophyta</taxon>
        <taxon>Embryophyta</taxon>
        <taxon>Tracheophyta</taxon>
        <taxon>Spermatophyta</taxon>
        <taxon>Magnoliopsida</taxon>
        <taxon>eudicotyledons</taxon>
        <taxon>Gunneridae</taxon>
        <taxon>Pentapetalae</taxon>
        <taxon>rosids</taxon>
        <taxon>fabids</taxon>
        <taxon>Fabales</taxon>
        <taxon>Fabaceae</taxon>
        <taxon>Papilionoideae</taxon>
        <taxon>50 kb inversion clade</taxon>
        <taxon>genistoids sensu lato</taxon>
        <taxon>core genistoids</taxon>
        <taxon>Crotalarieae</taxon>
        <taxon>Crotalaria</taxon>
    </lineage>
</organism>
<dbReference type="Proteomes" id="UP001372338">
    <property type="component" value="Unassembled WGS sequence"/>
</dbReference>
<comment type="caution">
    <text evidence="1">The sequence shown here is derived from an EMBL/GenBank/DDBJ whole genome shotgun (WGS) entry which is preliminary data.</text>
</comment>
<proteinExistence type="predicted"/>
<evidence type="ECO:0000313" key="2">
    <source>
        <dbReference type="Proteomes" id="UP001372338"/>
    </source>
</evidence>
<evidence type="ECO:0000313" key="1">
    <source>
        <dbReference type="EMBL" id="KAK7254985.1"/>
    </source>
</evidence>
<gene>
    <name evidence="1" type="ORF">RIF29_28384</name>
</gene>
<keyword evidence="2" id="KW-1185">Reference proteome</keyword>
<protein>
    <submittedName>
        <fullName evidence="1">Uncharacterized protein</fullName>
    </submittedName>
</protein>
<name>A0AAN9EHV1_CROPI</name>
<reference evidence="1 2" key="1">
    <citation type="submission" date="2024-01" db="EMBL/GenBank/DDBJ databases">
        <title>The genomes of 5 underutilized Papilionoideae crops provide insights into root nodulation and disease resistanc.</title>
        <authorList>
            <person name="Yuan L."/>
        </authorList>
    </citation>
    <scope>NUCLEOTIDE SEQUENCE [LARGE SCALE GENOMIC DNA]</scope>
    <source>
        <strain evidence="1">ZHUSHIDOU_FW_LH</strain>
        <tissue evidence="1">Leaf</tissue>
    </source>
</reference>
<sequence length="110" mass="12420">MLQGASLLVFSLVIFGNIFKEKRHLKFGLGGDVDALKLNKGTTWKGRVELAIYVVEIIWCASARLKRRRTTGFFSSLIINYKQDNFFSLNRDDADSLIVHTLHADAASFL</sequence>
<dbReference type="EMBL" id="JAYWIO010000006">
    <property type="protein sequence ID" value="KAK7254985.1"/>
    <property type="molecule type" value="Genomic_DNA"/>
</dbReference>
<dbReference type="AlphaFoldDB" id="A0AAN9EHV1"/>